<dbReference type="EMBL" id="SMAH01000006">
    <property type="protein sequence ID" value="TCS98087.1"/>
    <property type="molecule type" value="Genomic_DNA"/>
</dbReference>
<feature type="transmembrane region" description="Helical" evidence="6">
    <location>
        <begin position="138"/>
        <end position="157"/>
    </location>
</feature>
<dbReference type="EMBL" id="VJNC01000005">
    <property type="protein sequence ID" value="TSE22594.1"/>
    <property type="molecule type" value="Genomic_DNA"/>
</dbReference>
<proteinExistence type="predicted"/>
<feature type="transmembrane region" description="Helical" evidence="6">
    <location>
        <begin position="279"/>
        <end position="300"/>
    </location>
</feature>
<feature type="domain" description="EamA" evidence="7">
    <location>
        <begin position="175"/>
        <end position="320"/>
    </location>
</feature>
<feature type="transmembrane region" description="Helical" evidence="6">
    <location>
        <begin position="173"/>
        <end position="192"/>
    </location>
</feature>
<evidence type="ECO:0000313" key="10">
    <source>
        <dbReference type="Proteomes" id="UP000295536"/>
    </source>
</evidence>
<feature type="transmembrane region" description="Helical" evidence="6">
    <location>
        <begin position="46"/>
        <end position="66"/>
    </location>
</feature>
<protein>
    <submittedName>
        <fullName evidence="8">Drug/metabolite transporter (DMT)-like permease</fullName>
    </submittedName>
    <submittedName>
        <fullName evidence="9">Inner membrane protein YtfF</fullName>
    </submittedName>
</protein>
<keyword evidence="4 6" id="KW-1133">Transmembrane helix</keyword>
<reference evidence="9 11" key="2">
    <citation type="submission" date="2019-07" db="EMBL/GenBank/DDBJ databases">
        <title>Tepidimonas ignava SPS-1037 draft genome.</title>
        <authorList>
            <person name="Da Costa M.S."/>
            <person name="Froufe H.J.C."/>
            <person name="Egas C."/>
            <person name="Albuquerque L."/>
        </authorList>
    </citation>
    <scope>NUCLEOTIDE SEQUENCE [LARGE SCALE GENOMIC DNA]</scope>
    <source>
        <strain evidence="9 11">SPS-1037</strain>
    </source>
</reference>
<dbReference type="InterPro" id="IPR051258">
    <property type="entry name" value="Diverse_Substrate_Transporter"/>
</dbReference>
<feature type="transmembrane region" description="Helical" evidence="6">
    <location>
        <begin position="78"/>
        <end position="96"/>
    </location>
</feature>
<dbReference type="AlphaFoldDB" id="A0A4V2UW30"/>
<evidence type="ECO:0000256" key="3">
    <source>
        <dbReference type="ARBA" id="ARBA00022692"/>
    </source>
</evidence>
<feature type="transmembrane region" description="Helical" evidence="6">
    <location>
        <begin position="306"/>
        <end position="323"/>
    </location>
</feature>
<evidence type="ECO:0000256" key="2">
    <source>
        <dbReference type="ARBA" id="ARBA00022475"/>
    </source>
</evidence>
<keyword evidence="11" id="KW-1185">Reference proteome</keyword>
<gene>
    <name evidence="9" type="primary">ytfF</name>
    <name evidence="8" type="ORF">EDC36_10676</name>
    <name evidence="9" type="ORF">Tigna_01030</name>
</gene>
<organism evidence="8 10">
    <name type="scientific">Tepidimonas ignava</name>
    <dbReference type="NCBI Taxonomy" id="114249"/>
    <lineage>
        <taxon>Bacteria</taxon>
        <taxon>Pseudomonadati</taxon>
        <taxon>Pseudomonadota</taxon>
        <taxon>Betaproteobacteria</taxon>
        <taxon>Burkholderiales</taxon>
        <taxon>Tepidimonas</taxon>
    </lineage>
</organism>
<evidence type="ECO:0000256" key="6">
    <source>
        <dbReference type="SAM" id="Phobius"/>
    </source>
</evidence>
<evidence type="ECO:0000256" key="4">
    <source>
        <dbReference type="ARBA" id="ARBA00022989"/>
    </source>
</evidence>
<dbReference type="PANTHER" id="PTHR42920">
    <property type="entry name" value="OS03G0707200 PROTEIN-RELATED"/>
    <property type="match status" value="1"/>
</dbReference>
<evidence type="ECO:0000256" key="5">
    <source>
        <dbReference type="ARBA" id="ARBA00023136"/>
    </source>
</evidence>
<reference evidence="8 10" key="1">
    <citation type="submission" date="2019-03" db="EMBL/GenBank/DDBJ databases">
        <title>Genomic Encyclopedia of Type Strains, Phase IV (KMG-IV): sequencing the most valuable type-strain genomes for metagenomic binning, comparative biology and taxonomic classification.</title>
        <authorList>
            <person name="Goeker M."/>
        </authorList>
    </citation>
    <scope>NUCLEOTIDE SEQUENCE [LARGE SCALE GENOMIC DNA]</scope>
    <source>
        <strain evidence="8 10">DSM 12034</strain>
    </source>
</reference>
<name>A0A4V2UW30_9BURK</name>
<feature type="transmembrane region" description="Helical" evidence="6">
    <location>
        <begin position="108"/>
        <end position="126"/>
    </location>
</feature>
<dbReference type="InterPro" id="IPR000620">
    <property type="entry name" value="EamA_dom"/>
</dbReference>
<dbReference type="PANTHER" id="PTHR42920:SF11">
    <property type="entry name" value="INNER MEMBRANE PROTEIN YTFF"/>
    <property type="match status" value="1"/>
</dbReference>
<sequence length="337" mass="36295">MTDHVVTQGGVAHHGVGAGVVWALAAGLLWGLVFVAPLMVPEYPAALQSVGRYLAFGLLCVPLAWWDRAELRRLRAPDWARALELALVGNLLYYLLLASSIQRTGGPLSTVIIGTLPVVIAVVANWRDAQRDGRLPWLRLLPALVLIGGGIALVNHVELTAVLADPTRRVADYALGALLALGAVVCWTWYPLRNADWLRAHPTRSARAWSTAQGLATLPLAALGYAVLAAWWAWHGDAGWLPLGPRPMVFLGLMAAIGLLASWLGTLCWNAASQRLPTALAGQLIVFETLAALLYAYLWRGRWPEPLALAGVALLVVGVLWGVRLRPQPVVAQAHPD</sequence>
<dbReference type="SUPFAM" id="SSF103481">
    <property type="entry name" value="Multidrug resistance efflux transporter EmrE"/>
    <property type="match status" value="1"/>
</dbReference>
<feature type="domain" description="EamA" evidence="7">
    <location>
        <begin position="18"/>
        <end position="125"/>
    </location>
</feature>
<dbReference type="InterPro" id="IPR037185">
    <property type="entry name" value="EmrE-like"/>
</dbReference>
<dbReference type="GO" id="GO:0005886">
    <property type="term" value="C:plasma membrane"/>
    <property type="evidence" value="ECO:0007669"/>
    <property type="project" value="UniProtKB-SubCell"/>
</dbReference>
<keyword evidence="5 6" id="KW-0472">Membrane</keyword>
<feature type="transmembrane region" description="Helical" evidence="6">
    <location>
        <begin position="20"/>
        <end position="40"/>
    </location>
</feature>
<evidence type="ECO:0000259" key="7">
    <source>
        <dbReference type="Pfam" id="PF00892"/>
    </source>
</evidence>
<evidence type="ECO:0000313" key="11">
    <source>
        <dbReference type="Proteomes" id="UP000315577"/>
    </source>
</evidence>
<evidence type="ECO:0000256" key="1">
    <source>
        <dbReference type="ARBA" id="ARBA00004651"/>
    </source>
</evidence>
<dbReference type="Pfam" id="PF00892">
    <property type="entry name" value="EamA"/>
    <property type="match status" value="2"/>
</dbReference>
<comment type="subcellular location">
    <subcellularLocation>
        <location evidence="1">Cell membrane</location>
        <topology evidence="1">Multi-pass membrane protein</topology>
    </subcellularLocation>
</comment>
<accession>A0A4V2UW30</accession>
<feature type="transmembrane region" description="Helical" evidence="6">
    <location>
        <begin position="249"/>
        <end position="272"/>
    </location>
</feature>
<evidence type="ECO:0000313" key="9">
    <source>
        <dbReference type="EMBL" id="TSE22594.1"/>
    </source>
</evidence>
<feature type="transmembrane region" description="Helical" evidence="6">
    <location>
        <begin position="213"/>
        <end position="234"/>
    </location>
</feature>
<evidence type="ECO:0000313" key="8">
    <source>
        <dbReference type="EMBL" id="TCS98087.1"/>
    </source>
</evidence>
<comment type="caution">
    <text evidence="8">The sequence shown here is derived from an EMBL/GenBank/DDBJ whole genome shotgun (WGS) entry which is preliminary data.</text>
</comment>
<dbReference type="Proteomes" id="UP000315577">
    <property type="component" value="Unassembled WGS sequence"/>
</dbReference>
<dbReference type="Proteomes" id="UP000295536">
    <property type="component" value="Unassembled WGS sequence"/>
</dbReference>
<keyword evidence="2" id="KW-1003">Cell membrane</keyword>
<keyword evidence="3 6" id="KW-0812">Transmembrane</keyword>